<feature type="domain" description="DUF4461" evidence="1">
    <location>
        <begin position="1"/>
        <end position="115"/>
    </location>
</feature>
<evidence type="ECO:0000313" key="2">
    <source>
        <dbReference type="EMBL" id="OEU13438.1"/>
    </source>
</evidence>
<reference evidence="2 3" key="1">
    <citation type="submission" date="2016-09" db="EMBL/GenBank/DDBJ databases">
        <title>Extensive genetic diversity and differential bi-allelic expression allows diatom success in the polar Southern Ocean.</title>
        <authorList>
            <consortium name="DOE Joint Genome Institute"/>
            <person name="Mock T."/>
            <person name="Otillar R.P."/>
            <person name="Strauss J."/>
            <person name="Dupont C."/>
            <person name="Frickenhaus S."/>
            <person name="Maumus F."/>
            <person name="Mcmullan M."/>
            <person name="Sanges R."/>
            <person name="Schmutz J."/>
            <person name="Toseland A."/>
            <person name="Valas R."/>
            <person name="Veluchamy A."/>
            <person name="Ward B.J."/>
            <person name="Allen A."/>
            <person name="Barry K."/>
            <person name="Falciatore A."/>
            <person name="Ferrante M."/>
            <person name="Fortunato A.E."/>
            <person name="Gloeckner G."/>
            <person name="Gruber A."/>
            <person name="Hipkin R."/>
            <person name="Janech M."/>
            <person name="Kroth P."/>
            <person name="Leese F."/>
            <person name="Lindquist E."/>
            <person name="Lyon B.R."/>
            <person name="Martin J."/>
            <person name="Mayer C."/>
            <person name="Parker M."/>
            <person name="Quesneville H."/>
            <person name="Raymond J."/>
            <person name="Uhlig C."/>
            <person name="Valentin K.U."/>
            <person name="Worden A.Z."/>
            <person name="Armbrust E.V."/>
            <person name="Bowler C."/>
            <person name="Green B."/>
            <person name="Moulton V."/>
            <person name="Van Oosterhout C."/>
            <person name="Grigoriev I."/>
        </authorList>
    </citation>
    <scope>NUCLEOTIDE SEQUENCE [LARGE SCALE GENOMIC DNA]</scope>
    <source>
        <strain evidence="2 3">CCMP1102</strain>
    </source>
</reference>
<sequence length="115" mass="13042">MGFIRIPSTITSTQLSLVISNLSSLAEERWDREQQEKDRCRQAVHQVQLEFGLHKVFRHSELVSHDDFMNALVRLLDQKSKLRESLAGSSLGIAASGQFCHLSDDGSLIIPHNWK</sequence>
<proteinExistence type="predicted"/>
<keyword evidence="3" id="KW-1185">Reference proteome</keyword>
<dbReference type="OrthoDB" id="44540at2759"/>
<organism evidence="2 3">
    <name type="scientific">Fragilariopsis cylindrus CCMP1102</name>
    <dbReference type="NCBI Taxonomy" id="635003"/>
    <lineage>
        <taxon>Eukaryota</taxon>
        <taxon>Sar</taxon>
        <taxon>Stramenopiles</taxon>
        <taxon>Ochrophyta</taxon>
        <taxon>Bacillariophyta</taxon>
        <taxon>Bacillariophyceae</taxon>
        <taxon>Bacillariophycidae</taxon>
        <taxon>Bacillariales</taxon>
        <taxon>Bacillariaceae</taxon>
        <taxon>Fragilariopsis</taxon>
    </lineage>
</organism>
<dbReference type="Pfam" id="PF14688">
    <property type="entry name" value="DUF4461"/>
    <property type="match status" value="1"/>
</dbReference>
<accession>A0A1E7F5H5</accession>
<dbReference type="EMBL" id="KV784361">
    <property type="protein sequence ID" value="OEU13438.1"/>
    <property type="molecule type" value="Genomic_DNA"/>
</dbReference>
<evidence type="ECO:0000259" key="1">
    <source>
        <dbReference type="Pfam" id="PF14688"/>
    </source>
</evidence>
<dbReference type="Proteomes" id="UP000095751">
    <property type="component" value="Unassembled WGS sequence"/>
</dbReference>
<dbReference type="AlphaFoldDB" id="A0A1E7F5H5"/>
<protein>
    <recommendedName>
        <fullName evidence="1">DUF4461 domain-containing protein</fullName>
    </recommendedName>
</protein>
<dbReference type="KEGG" id="fcy:FRACYDRAFT_269818"/>
<dbReference type="InterPro" id="IPR027989">
    <property type="entry name" value="DUF4461"/>
</dbReference>
<name>A0A1E7F5H5_9STRA</name>
<gene>
    <name evidence="2" type="ORF">FRACYDRAFT_269818</name>
</gene>
<evidence type="ECO:0000313" key="3">
    <source>
        <dbReference type="Proteomes" id="UP000095751"/>
    </source>
</evidence>
<dbReference type="InParanoid" id="A0A1E7F5H5"/>